<comment type="function">
    <text evidence="8">Regulatory subunit of the condensin-2 complex, a complex which establishes mitotic chromosome architecture and is involved in physical rigidity of the chromatid axis.</text>
</comment>
<sequence>MAAAAEEEALRALALWRLRELPGGEGGERGAGCRGQPGCVWVNTVWDLDFTEAEPLDPKIEREITEDGLNAFTCLYQGSLSSAQQRHRSCNIWALFAENNLSQNALVAVLYHFVQAGLDKKANTQQRVYALHAAGLYFLLLEIPGSIASRMFHMLMFDKCLQILRKSWPQEPNLMRKRKKTHAASSQTNARTNRKKGKPKEEEEDPDEVYFSTDDLLQVRRSIFLLFKNILRLLQKFSLKEKPQCLQNCLQIFVEMTNFEPVEHENVNEAKYIPELAYYGLWLLCSPLHGTENKVLRCVFQRILSVILMVEGGVGSRHSVLAITSAVISARNQAIKFISSVVEELKEVAFPVLRILLQHICTKVPDKADYRTYAAQALVNLLNKLPCIEFADFIAWLYKYSHNSKISYRVFALDVALALLDVPERNSGVSLSQDQQKFLKHKFLVQVMVFGRCSDKASMVRSKALSSFARCLEMKGAAALDSIQDLLQGSAKNPRLFPIFFFLLCFLPSQSLASESLGEQIYCSEVMAMLRLRAGDEKTNVRKSALQVFMNILKHKVIPCTAEDLSTLQERCRDPAVSVRKQALQSITELLVSQHDNVLVQKAWLHGVVPVVMDTENSVQEKALDCLDQVLLQHIKHYTKFQSEDQKQTLAWELLTLLTSESQELSRYMNKAFYIWSQQKKFSSTFINNVMSHVETEHAVPAWMLLAKVAGSSPKLDYSKVIESWDSVSRQQNVSTDTIGHILCVISHVAKHLPQSTCKRLIEFRCPLEVISPAVETLQKLCLAYADVPEKTQELLDQVYGDLVSTCESYISNIVLKEDGAEQLQEDLFVRHLFTLGEAAQLCPAKVEKRIFLLIQSILASSNQCEDQLCLQVIRAHAFITLGKHCPTHEDLAKKCIAALARELEVSYIPSISLCLKDPHPFIRKQTLILLTNLLQEEFVKWKDCLFFRFVSVLVDPNPDIARFGEFCLVHLLLKRNPGMFSQHFIECIFHFNSYEKHEKYNRFPQSERAKNLFSLKGKDNKEKRMHIYRFLLDHFTDEQRFNITTKISHSVLACFVDNDLPLDMEASELLSDTFAILSCKEIKLSTMRSKPDEDIQPEDDELAMANAVMQVAQKKLISQVQKKNFVENIIPIITSLKSLMEQKKIPALRDLMNYLREMMQDYRNEIKDFFAVDKQLAAELEYDMKKYEEQLGREKESDQEHASALQAEVVGTIKFIRVLSLLKKFVEMHMCLQLIGYTYSVTLECYPTACLGLWLCHKLMADVFFLSETINELTFGAGVSYISLTHTPGSAPEKKEAEDQPGEIICLTSPEKPPSLPREWKVESPARRKSSQRVPLRRSQRRTPLKPAN</sequence>
<dbReference type="Gene3D" id="1.25.10.10">
    <property type="entry name" value="Leucine-rich Repeat Variant"/>
    <property type="match status" value="2"/>
</dbReference>
<reference evidence="11" key="1">
    <citation type="submission" date="2019-08" db="EMBL/GenBank/DDBJ databases">
        <title>Three high-quality genomes provides insights into domestication of ducks.</title>
        <authorList>
            <person name="Hou Z.C."/>
            <person name="Zhu F."/>
            <person name="Yin Z.T."/>
            <person name="Zhang F."/>
        </authorList>
    </citation>
    <scope>NUCLEOTIDE SEQUENCE [LARGE SCALE GENOMIC DNA]</scope>
</reference>
<keyword evidence="6 8" id="KW-0539">Nucleus</keyword>
<evidence type="ECO:0000259" key="10">
    <source>
        <dbReference type="Pfam" id="PF12717"/>
    </source>
</evidence>
<dbReference type="GO" id="GO:0000779">
    <property type="term" value="C:condensed chromosome, centromeric region"/>
    <property type="evidence" value="ECO:0007669"/>
    <property type="project" value="UniProtKB-UniRule"/>
</dbReference>
<keyword evidence="3" id="KW-0677">Repeat</keyword>
<proteinExistence type="predicted"/>
<evidence type="ECO:0000256" key="9">
    <source>
        <dbReference type="SAM" id="MobiDB-lite"/>
    </source>
</evidence>
<comment type="subcellular location">
    <subcellularLocation>
        <location evidence="1 8">Nucleus</location>
    </subcellularLocation>
</comment>
<evidence type="ECO:0000256" key="4">
    <source>
        <dbReference type="ARBA" id="ARBA00022776"/>
    </source>
</evidence>
<dbReference type="FunFam" id="1.25.10.10:FF:000345">
    <property type="entry name" value="Condensin-2 complex subunit D3"/>
    <property type="match status" value="1"/>
</dbReference>
<dbReference type="PIRSF" id="PIRSF036508">
    <property type="entry name" value="Condns_HCP-6"/>
    <property type="match status" value="1"/>
</dbReference>
<name>A0A8B9TA73_ANAPL</name>
<dbReference type="InterPro" id="IPR016024">
    <property type="entry name" value="ARM-type_fold"/>
</dbReference>
<dbReference type="InterPro" id="IPR012371">
    <property type="entry name" value="NCAPD3"/>
</dbReference>
<dbReference type="InterPro" id="IPR032682">
    <property type="entry name" value="Cnd1_C"/>
</dbReference>
<accession>A0A8B9TA73</accession>
<dbReference type="InterPro" id="IPR011989">
    <property type="entry name" value="ARM-like"/>
</dbReference>
<dbReference type="GO" id="GO:0042393">
    <property type="term" value="F:histone binding"/>
    <property type="evidence" value="ECO:0007669"/>
    <property type="project" value="TreeGrafter"/>
</dbReference>
<reference evidence="11" key="3">
    <citation type="submission" date="2025-09" db="UniProtKB">
        <authorList>
            <consortium name="Ensembl"/>
        </authorList>
    </citation>
    <scope>IDENTIFICATION</scope>
</reference>
<evidence type="ECO:0000256" key="5">
    <source>
        <dbReference type="ARBA" id="ARBA00023067"/>
    </source>
</evidence>
<reference evidence="11" key="2">
    <citation type="submission" date="2025-08" db="UniProtKB">
        <authorList>
            <consortium name="Ensembl"/>
        </authorList>
    </citation>
    <scope>IDENTIFICATION</scope>
</reference>
<comment type="subunit">
    <text evidence="8">Component of the condensin-2 complex.</text>
</comment>
<dbReference type="Ensembl" id="ENSAPLT00020019547.1">
    <property type="protein sequence ID" value="ENSAPLP00020018074.1"/>
    <property type="gene ID" value="ENSAPLG00020010776.1"/>
</dbReference>
<protein>
    <recommendedName>
        <fullName evidence="8">Condensin-2 complex subunit D3</fullName>
    </recommendedName>
</protein>
<dbReference type="Pfam" id="PF12717">
    <property type="entry name" value="Cnd1"/>
    <property type="match status" value="1"/>
</dbReference>
<evidence type="ECO:0000256" key="1">
    <source>
        <dbReference type="ARBA" id="ARBA00004123"/>
    </source>
</evidence>
<feature type="compositionally biased region" description="Basic residues" evidence="9">
    <location>
        <begin position="1328"/>
        <end position="1350"/>
    </location>
</feature>
<dbReference type="InterPro" id="IPR026971">
    <property type="entry name" value="CND1/NCAPD3"/>
</dbReference>
<dbReference type="Proteomes" id="UP000694400">
    <property type="component" value="Chromosome 23"/>
</dbReference>
<evidence type="ECO:0000313" key="11">
    <source>
        <dbReference type="Ensembl" id="ENSAPLP00020018074.1"/>
    </source>
</evidence>
<dbReference type="PANTHER" id="PTHR14222">
    <property type="entry name" value="CONDENSIN"/>
    <property type="match status" value="1"/>
</dbReference>
<dbReference type="GO" id="GO:0007076">
    <property type="term" value="P:mitotic chromosome condensation"/>
    <property type="evidence" value="ECO:0007669"/>
    <property type="project" value="UniProtKB-UniRule"/>
</dbReference>
<dbReference type="PANTHER" id="PTHR14222:SF1">
    <property type="entry name" value="CONDENSIN-2 COMPLEX SUBUNIT D3"/>
    <property type="match status" value="1"/>
</dbReference>
<dbReference type="GO" id="GO:0010032">
    <property type="term" value="P:meiotic chromosome condensation"/>
    <property type="evidence" value="ECO:0007669"/>
    <property type="project" value="TreeGrafter"/>
</dbReference>
<feature type="region of interest" description="Disordered" evidence="9">
    <location>
        <begin position="1307"/>
        <end position="1350"/>
    </location>
</feature>
<dbReference type="FunFam" id="1.25.10.10:FF:000319">
    <property type="entry name" value="Condensin-2 complex subunit D3"/>
    <property type="match status" value="1"/>
</dbReference>
<evidence type="ECO:0000256" key="7">
    <source>
        <dbReference type="ARBA" id="ARBA00023306"/>
    </source>
</evidence>
<dbReference type="GO" id="GO:0051301">
    <property type="term" value="P:cell division"/>
    <property type="evidence" value="ECO:0007669"/>
    <property type="project" value="UniProtKB-UniRule"/>
</dbReference>
<keyword evidence="7 8" id="KW-0131">Cell cycle</keyword>
<evidence type="ECO:0000256" key="8">
    <source>
        <dbReference type="PIRNR" id="PIRNR036508"/>
    </source>
</evidence>
<feature type="region of interest" description="Disordered" evidence="9">
    <location>
        <begin position="174"/>
        <end position="207"/>
    </location>
</feature>
<keyword evidence="4 8" id="KW-0498">Mitosis</keyword>
<evidence type="ECO:0000256" key="3">
    <source>
        <dbReference type="ARBA" id="ARBA00022737"/>
    </source>
</evidence>
<evidence type="ECO:0000256" key="2">
    <source>
        <dbReference type="ARBA" id="ARBA00022618"/>
    </source>
</evidence>
<dbReference type="SUPFAM" id="SSF48371">
    <property type="entry name" value="ARM repeat"/>
    <property type="match status" value="1"/>
</dbReference>
<evidence type="ECO:0000256" key="6">
    <source>
        <dbReference type="ARBA" id="ARBA00023242"/>
    </source>
</evidence>
<dbReference type="GO" id="GO:0000796">
    <property type="term" value="C:condensin complex"/>
    <property type="evidence" value="ECO:0007669"/>
    <property type="project" value="UniProtKB-UniRule"/>
</dbReference>
<keyword evidence="5 8" id="KW-0226">DNA condensation</keyword>
<dbReference type="GO" id="GO:0031981">
    <property type="term" value="C:nuclear lumen"/>
    <property type="evidence" value="ECO:0007669"/>
    <property type="project" value="UniProtKB-ARBA"/>
</dbReference>
<keyword evidence="2 8" id="KW-0132">Cell division</keyword>
<feature type="domain" description="Condensin complex subunit 1 C-terminal" evidence="10">
    <location>
        <begin position="908"/>
        <end position="1052"/>
    </location>
</feature>
<organism evidence="11 12">
    <name type="scientific">Anas platyrhynchos</name>
    <name type="common">Mallard</name>
    <name type="synonym">Anas boschas</name>
    <dbReference type="NCBI Taxonomy" id="8839"/>
    <lineage>
        <taxon>Eukaryota</taxon>
        <taxon>Metazoa</taxon>
        <taxon>Chordata</taxon>
        <taxon>Craniata</taxon>
        <taxon>Vertebrata</taxon>
        <taxon>Euteleostomi</taxon>
        <taxon>Archelosauria</taxon>
        <taxon>Archosauria</taxon>
        <taxon>Dinosauria</taxon>
        <taxon>Saurischia</taxon>
        <taxon>Theropoda</taxon>
        <taxon>Coelurosauria</taxon>
        <taxon>Aves</taxon>
        <taxon>Neognathae</taxon>
        <taxon>Galloanserae</taxon>
        <taxon>Anseriformes</taxon>
        <taxon>Anatidae</taxon>
        <taxon>Anatinae</taxon>
        <taxon>Anas</taxon>
    </lineage>
</organism>
<evidence type="ECO:0000313" key="12">
    <source>
        <dbReference type="Proteomes" id="UP000694400"/>
    </source>
</evidence>